<name>H5TRT9_GORO1</name>
<accession>H5TRT9</accession>
<sequence>MTPQLWLDTSTGDLYVHYISDCDKAHRFAVASVTGEGLPEVVDTIVDPPITLVPLVPAWTGEPAVGSRHTLMFRDDFAEEEPVRQYTGVLTDDGRWHIDGIQRWRYATDELIVGPPATGPTTVATPAHIHSLRSTTR</sequence>
<comment type="caution">
    <text evidence="1">The sequence shown here is derived from an EMBL/GenBank/DDBJ whole genome shotgun (WGS) entry which is preliminary data.</text>
</comment>
<dbReference type="AlphaFoldDB" id="H5TRT9"/>
<dbReference type="Proteomes" id="UP000005038">
    <property type="component" value="Unassembled WGS sequence"/>
</dbReference>
<proteinExistence type="predicted"/>
<protein>
    <submittedName>
        <fullName evidence="1">Uncharacterized protein</fullName>
    </submittedName>
</protein>
<dbReference type="STRING" id="1108044.GOOTI_202_00530"/>
<evidence type="ECO:0000313" key="2">
    <source>
        <dbReference type="Proteomes" id="UP000005038"/>
    </source>
</evidence>
<dbReference type="RefSeq" id="WP_007240381.1">
    <property type="nucleotide sequence ID" value="NZ_BAFB01000202.1"/>
</dbReference>
<keyword evidence="2" id="KW-1185">Reference proteome</keyword>
<organism evidence="1 2">
    <name type="scientific">Gordonia otitidis (strain DSM 44809 / CCUG 52243 / JCM 12355 / NBRC 100426 / IFM 10032)</name>
    <dbReference type="NCBI Taxonomy" id="1108044"/>
    <lineage>
        <taxon>Bacteria</taxon>
        <taxon>Bacillati</taxon>
        <taxon>Actinomycetota</taxon>
        <taxon>Actinomycetes</taxon>
        <taxon>Mycobacteriales</taxon>
        <taxon>Gordoniaceae</taxon>
        <taxon>Gordonia</taxon>
    </lineage>
</organism>
<dbReference type="EMBL" id="BAFB01000202">
    <property type="protein sequence ID" value="GAB36197.1"/>
    <property type="molecule type" value="Genomic_DNA"/>
</dbReference>
<reference evidence="1" key="1">
    <citation type="submission" date="2012-02" db="EMBL/GenBank/DDBJ databases">
        <title>Whole genome shotgun sequence of Gordonia otitidis NBRC 100426.</title>
        <authorList>
            <person name="Yoshida I."/>
            <person name="Hosoyama A."/>
            <person name="Tsuchikane K."/>
            <person name="Katsumata H."/>
            <person name="Yamazaki S."/>
            <person name="Fujita N."/>
        </authorList>
    </citation>
    <scope>NUCLEOTIDE SEQUENCE [LARGE SCALE GENOMIC DNA]</scope>
    <source>
        <strain evidence="1">NBRC 100426</strain>
    </source>
</reference>
<evidence type="ECO:0000313" key="1">
    <source>
        <dbReference type="EMBL" id="GAB36197.1"/>
    </source>
</evidence>
<gene>
    <name evidence="1" type="ORF">GOOTI_202_00530</name>
</gene>